<accession>A0A396ZI52</accession>
<proteinExistence type="predicted"/>
<gene>
    <name evidence="1" type="ORF">DLM75_06705</name>
</gene>
<reference evidence="2" key="1">
    <citation type="submission" date="2018-05" db="EMBL/GenBank/DDBJ databases">
        <title>Leptospira yasudae sp. nov. and Leptospira stimsonii sp. nov., two pathogenic species of the genus Leptospira isolated from environmental sources.</title>
        <authorList>
            <person name="Casanovas-Massana A."/>
            <person name="Hamond C."/>
            <person name="Santos L.A."/>
            <person name="Hacker K.P."/>
            <person name="Balassiano I."/>
            <person name="Medeiros M.A."/>
            <person name="Reis M.G."/>
            <person name="Ko A.I."/>
            <person name="Wunder E.A."/>
        </authorList>
    </citation>
    <scope>NUCLEOTIDE SEQUENCE [LARGE SCALE GENOMIC DNA]</scope>
    <source>
        <strain evidence="2">Yale</strain>
    </source>
</reference>
<dbReference type="AlphaFoldDB" id="A0A396ZI52"/>
<dbReference type="RefSeq" id="WP_118967651.1">
    <property type="nucleotide sequence ID" value="NZ_QHCT01000001.1"/>
</dbReference>
<evidence type="ECO:0000313" key="1">
    <source>
        <dbReference type="EMBL" id="RHX92850.1"/>
    </source>
</evidence>
<organism evidence="1 2">
    <name type="scientific">Leptospira stimsonii</name>
    <dbReference type="NCBI Taxonomy" id="2202203"/>
    <lineage>
        <taxon>Bacteria</taxon>
        <taxon>Pseudomonadati</taxon>
        <taxon>Spirochaetota</taxon>
        <taxon>Spirochaetia</taxon>
        <taxon>Leptospirales</taxon>
        <taxon>Leptospiraceae</taxon>
        <taxon>Leptospira</taxon>
    </lineage>
</organism>
<evidence type="ECO:0000313" key="2">
    <source>
        <dbReference type="Proteomes" id="UP000265798"/>
    </source>
</evidence>
<comment type="caution">
    <text evidence="1">The sequence shown here is derived from an EMBL/GenBank/DDBJ whole genome shotgun (WGS) entry which is preliminary data.</text>
</comment>
<dbReference type="OrthoDB" id="345375at2"/>
<dbReference type="Proteomes" id="UP000265798">
    <property type="component" value="Unassembled WGS sequence"/>
</dbReference>
<dbReference type="EMBL" id="QHCT01000001">
    <property type="protein sequence ID" value="RHX92850.1"/>
    <property type="molecule type" value="Genomic_DNA"/>
</dbReference>
<name>A0A396ZI52_9LEPT</name>
<sequence length="154" mass="18305">MLRIVSNFSLILILLFPLSTEIKEPLFEKDSRFLDHRQRSFKYPNIPMLTKSLREIVKNKKEHSQIFHVSEIFDSYFYLYWENQKAIYILQPKENESETNYADSIRFPTGGSRIEIDRNVVDTLEQVGSSTYLIHRDFLNSVLEKCRKGILIRI</sequence>
<protein>
    <submittedName>
        <fullName evidence="1">Uncharacterized protein</fullName>
    </submittedName>
</protein>